<gene>
    <name evidence="1" type="ORF">SO802_027921</name>
</gene>
<reference evidence="1 2" key="1">
    <citation type="submission" date="2024-01" db="EMBL/GenBank/DDBJ databases">
        <title>A telomere-to-telomere, gap-free genome of sweet tea (Lithocarpus litseifolius).</title>
        <authorList>
            <person name="Zhou J."/>
        </authorList>
    </citation>
    <scope>NUCLEOTIDE SEQUENCE [LARGE SCALE GENOMIC DNA]</scope>
    <source>
        <strain evidence="1">Zhou-2022a</strain>
        <tissue evidence="1">Leaf</tissue>
    </source>
</reference>
<name>A0AAW2BR48_9ROSI</name>
<sequence length="166" mass="19052">MDNTNSSLWELTPEGCLLGFSFYAGRMFLDLGEGIMCDVSHFRRMVALLIMRCFPIQSNYYYNAMLKMPIFYNSEDHVKFIHVVKNFKSLDEDIFYDHLILKDEDIYGFRWNKISYAPLHSTYLRGSGANYQLGFWTNLDPLVLKLLGGGSAPSSNGASLIDDVLY</sequence>
<proteinExistence type="predicted"/>
<protein>
    <submittedName>
        <fullName evidence="1">Uncharacterized protein</fullName>
    </submittedName>
</protein>
<organism evidence="1 2">
    <name type="scientific">Lithocarpus litseifolius</name>
    <dbReference type="NCBI Taxonomy" id="425828"/>
    <lineage>
        <taxon>Eukaryota</taxon>
        <taxon>Viridiplantae</taxon>
        <taxon>Streptophyta</taxon>
        <taxon>Embryophyta</taxon>
        <taxon>Tracheophyta</taxon>
        <taxon>Spermatophyta</taxon>
        <taxon>Magnoliopsida</taxon>
        <taxon>eudicotyledons</taxon>
        <taxon>Gunneridae</taxon>
        <taxon>Pentapetalae</taxon>
        <taxon>rosids</taxon>
        <taxon>fabids</taxon>
        <taxon>Fagales</taxon>
        <taxon>Fagaceae</taxon>
        <taxon>Lithocarpus</taxon>
    </lineage>
</organism>
<dbReference type="Proteomes" id="UP001459277">
    <property type="component" value="Unassembled WGS sequence"/>
</dbReference>
<comment type="caution">
    <text evidence="1">The sequence shown here is derived from an EMBL/GenBank/DDBJ whole genome shotgun (WGS) entry which is preliminary data.</text>
</comment>
<evidence type="ECO:0000313" key="2">
    <source>
        <dbReference type="Proteomes" id="UP001459277"/>
    </source>
</evidence>
<keyword evidence="2" id="KW-1185">Reference proteome</keyword>
<dbReference type="EMBL" id="JAZDWU010000010">
    <property type="protein sequence ID" value="KAK9987682.1"/>
    <property type="molecule type" value="Genomic_DNA"/>
</dbReference>
<accession>A0AAW2BR48</accession>
<evidence type="ECO:0000313" key="1">
    <source>
        <dbReference type="EMBL" id="KAK9987682.1"/>
    </source>
</evidence>
<dbReference type="AlphaFoldDB" id="A0AAW2BR48"/>